<feature type="domain" description="Mannose-1-phosphate guanyltransferase C-terminal" evidence="3">
    <location>
        <begin position="282"/>
        <end position="418"/>
    </location>
</feature>
<sequence length="419" mass="46623">MFKVIILIGGPMKGTRFRPLSLELPKPLFPVGGFPIIQHHIEACKKIPGLREVILIGFYQSSEPLSKFIASAQQEFGISIRYLQEYQPLGTVGGIYHFRDQISFGNPEGLVVINADISCDFPFEELLEFHKSHPGKHTIMATEANKKQAQNYGCLVEKEDCHEVVHYVEKPETFVSELINCGVYVFSPNEVFQTMSELMKHKFENARNDVLSSGPEVLRMGEDLMTHLASIGELFVYKTNNFWTTIKSAGSAIYASRNFLELYHKVHPERLAKNNFGKPTFIGDVYVHPSAVVDSTAVLGPNVCVGSGVVIGPGARIRESIILDGAELKDHCCVLYSIVGWNCTVGKWSRVEGHRCDPNPNDQFARPDGESLFGSDGKLTPSITILGRNVAIDSELIVLNSIVLPHKELSQCYKNEIIL</sequence>
<dbReference type="InterPro" id="IPR029044">
    <property type="entry name" value="Nucleotide-diphossugar_trans"/>
</dbReference>
<dbReference type="Gene3D" id="3.90.550.10">
    <property type="entry name" value="Spore Coat Polysaccharide Biosynthesis Protein SpsA, Chain A"/>
    <property type="match status" value="1"/>
</dbReference>
<dbReference type="RefSeq" id="XP_020895078.1">
    <property type="nucleotide sequence ID" value="XM_021039419.2"/>
</dbReference>
<dbReference type="InterPro" id="IPR050486">
    <property type="entry name" value="Mannose-1P_guanyltransferase"/>
</dbReference>
<dbReference type="PANTHER" id="PTHR22572">
    <property type="entry name" value="SUGAR-1-PHOSPHATE GUANYL TRANSFERASE"/>
    <property type="match status" value="1"/>
</dbReference>
<dbReference type="AlphaFoldDB" id="A0A913WW99"/>
<dbReference type="InterPro" id="IPR056729">
    <property type="entry name" value="GMPPB_C"/>
</dbReference>
<dbReference type="Proteomes" id="UP000887567">
    <property type="component" value="Unplaced"/>
</dbReference>
<evidence type="ECO:0000313" key="4">
    <source>
        <dbReference type="EnsemblMetazoa" id="XP_020895078.1"/>
    </source>
</evidence>
<feature type="domain" description="Nucleotidyl transferase" evidence="2">
    <location>
        <begin position="3"/>
        <end position="197"/>
    </location>
</feature>
<proteinExistence type="inferred from homology"/>
<dbReference type="InterPro" id="IPR018357">
    <property type="entry name" value="Hexapep_transf_CS"/>
</dbReference>
<dbReference type="InterPro" id="IPR005835">
    <property type="entry name" value="NTP_transferase_dom"/>
</dbReference>
<comment type="similarity">
    <text evidence="1">Belongs to the transferase hexapeptide repeat family.</text>
</comment>
<dbReference type="SUPFAM" id="SSF53448">
    <property type="entry name" value="Nucleotide-diphospho-sugar transferases"/>
    <property type="match status" value="1"/>
</dbReference>
<name>A0A913WW99_EXADI</name>
<reference evidence="4" key="1">
    <citation type="submission" date="2022-11" db="UniProtKB">
        <authorList>
            <consortium name="EnsemblMetazoa"/>
        </authorList>
    </citation>
    <scope>IDENTIFICATION</scope>
</reference>
<dbReference type="PROSITE" id="PS00101">
    <property type="entry name" value="HEXAPEP_TRANSFERASES"/>
    <property type="match status" value="1"/>
</dbReference>
<dbReference type="OrthoDB" id="285674at2759"/>
<dbReference type="GeneID" id="110234068"/>
<dbReference type="GO" id="GO:0016740">
    <property type="term" value="F:transferase activity"/>
    <property type="evidence" value="ECO:0007669"/>
    <property type="project" value="InterPro"/>
</dbReference>
<dbReference type="CDD" id="cd06428">
    <property type="entry name" value="M1P_guanylylT_A_like_N"/>
    <property type="match status" value="1"/>
</dbReference>
<evidence type="ECO:0000256" key="1">
    <source>
        <dbReference type="ARBA" id="ARBA00007274"/>
    </source>
</evidence>
<dbReference type="Pfam" id="PF00483">
    <property type="entry name" value="NTP_transferase"/>
    <property type="match status" value="1"/>
</dbReference>
<evidence type="ECO:0000259" key="2">
    <source>
        <dbReference type="Pfam" id="PF00483"/>
    </source>
</evidence>
<dbReference type="OMA" id="MPVPNWW"/>
<dbReference type="KEGG" id="epa:110234068"/>
<keyword evidence="5" id="KW-1185">Reference proteome</keyword>
<evidence type="ECO:0000259" key="3">
    <source>
        <dbReference type="Pfam" id="PF25087"/>
    </source>
</evidence>
<dbReference type="EnsemblMetazoa" id="XM_021039419.2">
    <property type="protein sequence ID" value="XP_020895078.1"/>
    <property type="gene ID" value="LOC110234068"/>
</dbReference>
<organism evidence="4 5">
    <name type="scientific">Exaiptasia diaphana</name>
    <name type="common">Tropical sea anemone</name>
    <name type="synonym">Aiptasia pulchella</name>
    <dbReference type="NCBI Taxonomy" id="2652724"/>
    <lineage>
        <taxon>Eukaryota</taxon>
        <taxon>Metazoa</taxon>
        <taxon>Cnidaria</taxon>
        <taxon>Anthozoa</taxon>
        <taxon>Hexacorallia</taxon>
        <taxon>Actiniaria</taxon>
        <taxon>Aiptasiidae</taxon>
        <taxon>Exaiptasia</taxon>
    </lineage>
</organism>
<protein>
    <submittedName>
        <fullName evidence="4">Uncharacterized protein</fullName>
    </submittedName>
</protein>
<evidence type="ECO:0000313" key="5">
    <source>
        <dbReference type="Proteomes" id="UP000887567"/>
    </source>
</evidence>
<accession>A0A913WW99</accession>
<dbReference type="Pfam" id="PF25087">
    <property type="entry name" value="GMPPB_C"/>
    <property type="match status" value="1"/>
</dbReference>
<dbReference type="Gene3D" id="2.160.10.10">
    <property type="entry name" value="Hexapeptide repeat proteins"/>
    <property type="match status" value="1"/>
</dbReference>